<gene>
    <name evidence="2" type="ORF">GII14_17875</name>
</gene>
<feature type="transmembrane region" description="Helical" evidence="1">
    <location>
        <begin position="197"/>
        <end position="214"/>
    </location>
</feature>
<keyword evidence="1" id="KW-0472">Membrane</keyword>
<dbReference type="Proteomes" id="UP000502117">
    <property type="component" value="Chromosome"/>
</dbReference>
<keyword evidence="1" id="KW-0812">Transmembrane</keyword>
<reference evidence="2 3" key="1">
    <citation type="submission" date="2019-11" db="EMBL/GenBank/DDBJ databases">
        <title>Complete Genome Sequence of Shewanella chilikensis Strain DC57, Isolated from Corroded Seal Rings at a floating production facility in Australia.</title>
        <authorList>
            <person name="Salgar-Chaparro S.J."/>
            <person name="Castillo-Villamizar G.A."/>
            <person name="Poehlein A."/>
            <person name="Daniel R."/>
            <person name="Machuca L."/>
        </authorList>
    </citation>
    <scope>NUCLEOTIDE SEQUENCE [LARGE SCALE GENOMIC DNA]</scope>
    <source>
        <strain evidence="2 3">DC57</strain>
    </source>
</reference>
<feature type="transmembrane region" description="Helical" evidence="1">
    <location>
        <begin position="146"/>
        <end position="165"/>
    </location>
</feature>
<name>A0A6G7LVN5_9GAMM</name>
<feature type="transmembrane region" description="Helical" evidence="1">
    <location>
        <begin position="28"/>
        <end position="44"/>
    </location>
</feature>
<dbReference type="Pfam" id="PF09997">
    <property type="entry name" value="DUF2238"/>
    <property type="match status" value="1"/>
</dbReference>
<dbReference type="InterPro" id="IPR014509">
    <property type="entry name" value="YjdF-like"/>
</dbReference>
<dbReference type="InterPro" id="IPR058534">
    <property type="entry name" value="YjdF"/>
</dbReference>
<protein>
    <submittedName>
        <fullName evidence="2">DUF2238 domain-containing protein</fullName>
    </submittedName>
</protein>
<dbReference type="PIRSF" id="PIRSF020606">
    <property type="entry name" value="UCP020606"/>
    <property type="match status" value="1"/>
</dbReference>
<proteinExistence type="predicted"/>
<dbReference type="AlphaFoldDB" id="A0A6G7LVN5"/>
<feature type="transmembrane region" description="Helical" evidence="1">
    <location>
        <begin position="78"/>
        <end position="98"/>
    </location>
</feature>
<keyword evidence="1" id="KW-1133">Transmembrane helix</keyword>
<dbReference type="KEGG" id="schk:GII14_17875"/>
<accession>A0A6G7LVN5</accession>
<sequence length="225" mass="25790">MKWRARWLKYFSLIENNHWHKESGLKNTIIWLVIYFAVLIWSAIAPKDDFTWWLEALPGMLALPILFFTRKRFPLTPLLYGLILVHCLILFVGAHYTYAEVPLFDTLAQWMGSERNNYDKLGHLAQGFIPAMIAREILLRNQAVKPGAWCAFLVSCFALALSAFYELIEWWVAVATGTGAEAFLGTQGYVWDTQSDMLMALVGAIAALFFLSSFHDRQLRHLGID</sequence>
<evidence type="ECO:0000256" key="1">
    <source>
        <dbReference type="SAM" id="Phobius"/>
    </source>
</evidence>
<evidence type="ECO:0000313" key="2">
    <source>
        <dbReference type="EMBL" id="QIJ05832.1"/>
    </source>
</evidence>
<dbReference type="EMBL" id="CP045857">
    <property type="protein sequence ID" value="QIJ05832.1"/>
    <property type="molecule type" value="Genomic_DNA"/>
</dbReference>
<organism evidence="2 3">
    <name type="scientific">Shewanella chilikensis</name>
    <dbReference type="NCBI Taxonomy" id="558541"/>
    <lineage>
        <taxon>Bacteria</taxon>
        <taxon>Pseudomonadati</taxon>
        <taxon>Pseudomonadota</taxon>
        <taxon>Gammaproteobacteria</taxon>
        <taxon>Alteromonadales</taxon>
        <taxon>Shewanellaceae</taxon>
        <taxon>Shewanella</taxon>
    </lineage>
</organism>
<evidence type="ECO:0000313" key="3">
    <source>
        <dbReference type="Proteomes" id="UP000502117"/>
    </source>
</evidence>
<feature type="transmembrane region" description="Helical" evidence="1">
    <location>
        <begin position="50"/>
        <end position="69"/>
    </location>
</feature>